<dbReference type="Gene3D" id="3.20.80.10">
    <property type="entry name" value="Regulatory factor, effector binding domain"/>
    <property type="match status" value="1"/>
</dbReference>
<accession>A0A0H5RCV5</accession>
<evidence type="ECO:0000259" key="1">
    <source>
        <dbReference type="SMART" id="SM00871"/>
    </source>
</evidence>
<dbReference type="SUPFAM" id="SSF55136">
    <property type="entry name" value="Probable bacterial effector-binding domain"/>
    <property type="match status" value="1"/>
</dbReference>
<reference evidence="2" key="1">
    <citation type="submission" date="2015-04" db="EMBL/GenBank/DDBJ databases">
        <title>The genome sequence of the plant pathogenic Rhizarian Plasmodiophora brassicae reveals insights in its biotrophic life cycle and the origin of chitin synthesis.</title>
        <authorList>
            <person name="Schwelm A."/>
            <person name="Fogelqvist J."/>
            <person name="Knaust A."/>
            <person name="Julke S."/>
            <person name="Lilja T."/>
            <person name="Dhandapani V."/>
            <person name="Bonilla-Rosso G."/>
            <person name="Karlsson M."/>
            <person name="Shevchenko A."/>
            <person name="Choi S.R."/>
            <person name="Kim H.G."/>
            <person name="Park J.Y."/>
            <person name="Lim Y.P."/>
            <person name="Ludwig-Muller J."/>
            <person name="Dixelius C."/>
        </authorList>
    </citation>
    <scope>NUCLEOTIDE SEQUENCE</scope>
    <source>
        <tissue evidence="2">Potato root galls</tissue>
    </source>
</reference>
<protein>
    <recommendedName>
        <fullName evidence="1">AraC effector-binding domain-containing protein</fullName>
    </recommendedName>
</protein>
<dbReference type="InterPro" id="IPR011256">
    <property type="entry name" value="Reg_factor_effector_dom_sf"/>
</dbReference>
<proteinExistence type="predicted"/>
<organism evidence="2">
    <name type="scientific">Spongospora subterranea</name>
    <dbReference type="NCBI Taxonomy" id="70186"/>
    <lineage>
        <taxon>Eukaryota</taxon>
        <taxon>Sar</taxon>
        <taxon>Rhizaria</taxon>
        <taxon>Endomyxa</taxon>
        <taxon>Phytomyxea</taxon>
        <taxon>Plasmodiophorida</taxon>
        <taxon>Plasmodiophoridae</taxon>
        <taxon>Spongospora</taxon>
    </lineage>
</organism>
<dbReference type="EMBL" id="HACM01011149">
    <property type="protein sequence ID" value="CRZ11591.1"/>
    <property type="molecule type" value="Transcribed_RNA"/>
</dbReference>
<evidence type="ECO:0000313" key="2">
    <source>
        <dbReference type="EMBL" id="CRZ11591.1"/>
    </source>
</evidence>
<feature type="domain" description="AraC effector-binding" evidence="1">
    <location>
        <begin position="2"/>
        <end position="150"/>
    </location>
</feature>
<dbReference type="Pfam" id="PF06445">
    <property type="entry name" value="GyrI-like"/>
    <property type="match status" value="1"/>
</dbReference>
<dbReference type="InterPro" id="IPR010499">
    <property type="entry name" value="AraC_E-bd"/>
</dbReference>
<name>A0A0H5RCV5_9EUKA</name>
<sequence>MEQIVVRTVPRLKVVSLRERISDFKEQGRLWGELHGFADQSGLVKTGPGLTLLHSLEPIEVEICIPVDQCPQHDRFHVRVLPEQLMAVNTFRGPMHNVSEAYVEMQQWLKEKGHTVVGPSREVYIKIPTNCTAQNQNPEPVHVEVQFPIGADA</sequence>
<dbReference type="InterPro" id="IPR029442">
    <property type="entry name" value="GyrI-like"/>
</dbReference>
<dbReference type="SMART" id="SM00871">
    <property type="entry name" value="AraC_E_bind"/>
    <property type="match status" value="1"/>
</dbReference>
<dbReference type="AlphaFoldDB" id="A0A0H5RCV5"/>